<evidence type="ECO:0000259" key="13">
    <source>
        <dbReference type="Pfam" id="PF00593"/>
    </source>
</evidence>
<comment type="similarity">
    <text evidence="2 10 11">Belongs to the TonB-dependent receptor family.</text>
</comment>
<evidence type="ECO:0000256" key="3">
    <source>
        <dbReference type="ARBA" id="ARBA00022448"/>
    </source>
</evidence>
<reference evidence="16" key="1">
    <citation type="submission" date="2009-07" db="EMBL/GenBank/DDBJ databases">
        <title>Complete sequence of chromosome of Methylovorus sp. SIP3-4.</title>
        <authorList>
            <person name="Lucas S."/>
            <person name="Copeland A."/>
            <person name="Lapidus A."/>
            <person name="Glavina del Rio T."/>
            <person name="Tice H."/>
            <person name="Bruce D."/>
            <person name="Goodwin L."/>
            <person name="Pitluck S."/>
            <person name="Clum A."/>
            <person name="Larimer F."/>
            <person name="Land M."/>
            <person name="Hauser L."/>
            <person name="Kyrpides N."/>
            <person name="Mikhailova N."/>
            <person name="Kayluzhnaya M."/>
            <person name="Chistoserdova L."/>
        </authorList>
    </citation>
    <scope>NUCLEOTIDE SEQUENCE [LARGE SCALE GENOMIC DNA]</scope>
    <source>
        <strain evidence="16">SIP3-4</strain>
    </source>
</reference>
<dbReference type="InterPro" id="IPR012910">
    <property type="entry name" value="Plug_dom"/>
</dbReference>
<dbReference type="eggNOG" id="COG4774">
    <property type="taxonomic scope" value="Bacteria"/>
</dbReference>
<evidence type="ECO:0000259" key="14">
    <source>
        <dbReference type="Pfam" id="PF07715"/>
    </source>
</evidence>
<dbReference type="NCBIfam" id="TIGR01783">
    <property type="entry name" value="TonB-siderophor"/>
    <property type="match status" value="1"/>
</dbReference>
<proteinExistence type="inferred from homology"/>
<dbReference type="OrthoDB" id="127311at2"/>
<dbReference type="GO" id="GO:0015344">
    <property type="term" value="F:siderophore uptake transmembrane transporter activity"/>
    <property type="evidence" value="ECO:0007669"/>
    <property type="project" value="TreeGrafter"/>
</dbReference>
<name>C6X762_METGS</name>
<dbReference type="CDD" id="cd01347">
    <property type="entry name" value="ligand_gated_channel"/>
    <property type="match status" value="1"/>
</dbReference>
<dbReference type="EMBL" id="CP001674">
    <property type="protein sequence ID" value="ACT51205.1"/>
    <property type="molecule type" value="Genomic_DNA"/>
</dbReference>
<keyword evidence="3 10" id="KW-0813">Transport</keyword>
<evidence type="ECO:0000256" key="4">
    <source>
        <dbReference type="ARBA" id="ARBA00022452"/>
    </source>
</evidence>
<dbReference type="STRING" id="582744.Msip34_1963"/>
<dbReference type="RefSeq" id="WP_015830560.1">
    <property type="nucleotide sequence ID" value="NC_012969.1"/>
</dbReference>
<evidence type="ECO:0000256" key="12">
    <source>
        <dbReference type="SAM" id="SignalP"/>
    </source>
</evidence>
<sequence length="698" mass="76692" precursor="true">MKRTAMASLTGLLFSVSAYAEDIQPLEEVEVSAQSLKPESRLKQPLSTGSRLRLTPFETPASIEAVDADTIRRRGDVSIREAISRSTGISDISNLGVGNAYSARGFSGNDSIGQAEDGVRLLTAASTITFPSDTWGYERIEVLRGPASVLFGTGTVGGIINSIRKAPSREASFEALTGWGTRGEYRAGVGGTGAVGEIGAFRIDASATGGNGYVDRGEHQSRKLMSGLQLVPSDRLRVDFTFDHSEDSPTTYTGIPLRDGRIDSSLRKQNYNVQDSAMDFADDRLRAKVEWDISDSLKLTNISYWFNSRRHWRNLEYYALDSASNTVTRSGYTEIKHQLKQLGNRLELASVADAFGHKNRWAMGWETTRVDLRYIDNFYDGTDGSNTVPAKGFAPGYYSDAALDPTIPEFKSRTLQNALFVEDALDLTERLKLTAGLRQDWINVDHQNFITGASFDKDYSPFSYRLGTVFTATPGLAVYGQYSQGSDPVSSIVSLRPGSKAYKLTTAKQAEVGIKHMLDHGKGEVTLALYHIAKDDILTRDPADQRLTVQGGKQSSRGVELSTLLLPSAHWRVDANMALLKARYDELLESGASRAGNTPTNVPEKVANAWVYYQLGDWSMGAGARLVGQRYADTANTSVMPGYTVYDANIAWRANRHTTLRLNARNLGDRLYASTYYDTSQFILGPSRSLELTAEVSY</sequence>
<feature type="domain" description="TonB-dependent receptor-like beta-barrel" evidence="13">
    <location>
        <begin position="233"/>
        <end position="667"/>
    </location>
</feature>
<organism evidence="15 16">
    <name type="scientific">Methylovorus glucosotrophus (strain SIP3-4)</name>
    <dbReference type="NCBI Taxonomy" id="582744"/>
    <lineage>
        <taxon>Bacteria</taxon>
        <taxon>Pseudomonadati</taxon>
        <taxon>Pseudomonadota</taxon>
        <taxon>Betaproteobacteria</taxon>
        <taxon>Nitrosomonadales</taxon>
        <taxon>Methylophilaceae</taxon>
        <taxon>Methylovorus</taxon>
    </lineage>
</organism>
<gene>
    <name evidence="15" type="ordered locus">Msip34_1963</name>
</gene>
<evidence type="ECO:0000256" key="9">
    <source>
        <dbReference type="ARBA" id="ARBA00023237"/>
    </source>
</evidence>
<keyword evidence="4 10" id="KW-1134">Transmembrane beta strand</keyword>
<evidence type="ECO:0000313" key="16">
    <source>
        <dbReference type="Proteomes" id="UP000002743"/>
    </source>
</evidence>
<dbReference type="PANTHER" id="PTHR32552:SF84">
    <property type="entry name" value="TONB-DEPENDENT RECEPTOR-RELATED"/>
    <property type="match status" value="1"/>
</dbReference>
<dbReference type="Pfam" id="PF07715">
    <property type="entry name" value="Plug"/>
    <property type="match status" value="1"/>
</dbReference>
<keyword evidence="12" id="KW-0732">Signal</keyword>
<dbReference type="Proteomes" id="UP000002743">
    <property type="component" value="Chromosome"/>
</dbReference>
<dbReference type="KEGG" id="mei:Msip34_1963"/>
<accession>C6X762</accession>
<dbReference type="Pfam" id="PF00593">
    <property type="entry name" value="TonB_dep_Rec_b-barrel"/>
    <property type="match status" value="1"/>
</dbReference>
<dbReference type="AlphaFoldDB" id="C6X762"/>
<evidence type="ECO:0000256" key="7">
    <source>
        <dbReference type="ARBA" id="ARBA00023136"/>
    </source>
</evidence>
<keyword evidence="6 11" id="KW-0798">TonB box</keyword>
<keyword evidence="8 15" id="KW-0675">Receptor</keyword>
<evidence type="ECO:0000313" key="15">
    <source>
        <dbReference type="EMBL" id="ACT51205.1"/>
    </source>
</evidence>
<dbReference type="GO" id="GO:0015891">
    <property type="term" value="P:siderophore transport"/>
    <property type="evidence" value="ECO:0007669"/>
    <property type="project" value="InterPro"/>
</dbReference>
<dbReference type="Gene3D" id="2.170.130.10">
    <property type="entry name" value="TonB-dependent receptor, plug domain"/>
    <property type="match status" value="1"/>
</dbReference>
<dbReference type="InterPro" id="IPR010105">
    <property type="entry name" value="TonB_sidphr_rcpt"/>
</dbReference>
<evidence type="ECO:0000256" key="5">
    <source>
        <dbReference type="ARBA" id="ARBA00022692"/>
    </source>
</evidence>
<evidence type="ECO:0000256" key="1">
    <source>
        <dbReference type="ARBA" id="ARBA00004571"/>
    </source>
</evidence>
<keyword evidence="9 10" id="KW-0998">Cell outer membrane</keyword>
<evidence type="ECO:0000256" key="2">
    <source>
        <dbReference type="ARBA" id="ARBA00009810"/>
    </source>
</evidence>
<dbReference type="InterPro" id="IPR037066">
    <property type="entry name" value="Plug_dom_sf"/>
</dbReference>
<dbReference type="InterPro" id="IPR036942">
    <property type="entry name" value="Beta-barrel_TonB_sf"/>
</dbReference>
<keyword evidence="7 10" id="KW-0472">Membrane</keyword>
<dbReference type="InterPro" id="IPR000531">
    <property type="entry name" value="Beta-barrel_TonB"/>
</dbReference>
<dbReference type="GO" id="GO:0009279">
    <property type="term" value="C:cell outer membrane"/>
    <property type="evidence" value="ECO:0007669"/>
    <property type="project" value="UniProtKB-SubCell"/>
</dbReference>
<feature type="signal peptide" evidence="12">
    <location>
        <begin position="1"/>
        <end position="20"/>
    </location>
</feature>
<dbReference type="GO" id="GO:0038023">
    <property type="term" value="F:signaling receptor activity"/>
    <property type="evidence" value="ECO:0007669"/>
    <property type="project" value="InterPro"/>
</dbReference>
<protein>
    <submittedName>
        <fullName evidence="15">TonB-dependent siderophore receptor</fullName>
    </submittedName>
</protein>
<evidence type="ECO:0000256" key="8">
    <source>
        <dbReference type="ARBA" id="ARBA00023170"/>
    </source>
</evidence>
<feature type="domain" description="TonB-dependent receptor plug" evidence="14">
    <location>
        <begin position="57"/>
        <end position="159"/>
    </location>
</feature>
<dbReference type="PANTHER" id="PTHR32552">
    <property type="entry name" value="FERRICHROME IRON RECEPTOR-RELATED"/>
    <property type="match status" value="1"/>
</dbReference>
<evidence type="ECO:0000256" key="10">
    <source>
        <dbReference type="PROSITE-ProRule" id="PRU01360"/>
    </source>
</evidence>
<dbReference type="HOGENOM" id="CLU_008287_9_2_4"/>
<dbReference type="Gene3D" id="2.40.170.20">
    <property type="entry name" value="TonB-dependent receptor, beta-barrel domain"/>
    <property type="match status" value="1"/>
</dbReference>
<evidence type="ECO:0000256" key="6">
    <source>
        <dbReference type="ARBA" id="ARBA00023077"/>
    </source>
</evidence>
<keyword evidence="5 10" id="KW-0812">Transmembrane</keyword>
<feature type="chain" id="PRO_5002973552" evidence="12">
    <location>
        <begin position="21"/>
        <end position="698"/>
    </location>
</feature>
<comment type="subcellular location">
    <subcellularLocation>
        <location evidence="1 10">Cell outer membrane</location>
        <topology evidence="1 10">Multi-pass membrane protein</topology>
    </subcellularLocation>
</comment>
<dbReference type="PROSITE" id="PS52016">
    <property type="entry name" value="TONB_DEPENDENT_REC_3"/>
    <property type="match status" value="1"/>
</dbReference>
<evidence type="ECO:0000256" key="11">
    <source>
        <dbReference type="RuleBase" id="RU003357"/>
    </source>
</evidence>
<reference evidence="15 16" key="2">
    <citation type="journal article" date="2011" name="J. Bacteriol.">
        <title>Genomes of three methylotrophs from a single niche uncover genetic and metabolic divergence of Methylophilaceae.</title>
        <authorList>
            <person name="Lapidus A."/>
            <person name="Clum A."/>
            <person name="Labutti K."/>
            <person name="Kaluzhnaya M.G."/>
            <person name="Lim S."/>
            <person name="Beck D.A."/>
            <person name="Glavina Del Rio T."/>
            <person name="Nolan M."/>
            <person name="Mavromatis K."/>
            <person name="Huntemann M."/>
            <person name="Lucas S."/>
            <person name="Lidstrom M.E."/>
            <person name="Ivanova N."/>
            <person name="Chistoserdova L."/>
        </authorList>
    </citation>
    <scope>NUCLEOTIDE SEQUENCE [LARGE SCALE GENOMIC DNA]</scope>
    <source>
        <strain evidence="15 16">SIP3-4</strain>
    </source>
</reference>
<dbReference type="SUPFAM" id="SSF56935">
    <property type="entry name" value="Porins"/>
    <property type="match status" value="1"/>
</dbReference>
<keyword evidence="16" id="KW-1185">Reference proteome</keyword>
<dbReference type="InterPro" id="IPR039426">
    <property type="entry name" value="TonB-dep_rcpt-like"/>
</dbReference>